<feature type="repeat" description="WD" evidence="3">
    <location>
        <begin position="1488"/>
        <end position="1529"/>
    </location>
</feature>
<feature type="domain" description="NACHT" evidence="5">
    <location>
        <begin position="404"/>
        <end position="565"/>
    </location>
</feature>
<dbReference type="PANTHER" id="PTHR45013">
    <property type="entry name" value="NACHT DOMAIN- AND WD REPEAT-CONTAINING PROTEIN 1"/>
    <property type="match status" value="1"/>
</dbReference>
<dbReference type="SMART" id="SM00320">
    <property type="entry name" value="WD40"/>
    <property type="match status" value="7"/>
</dbReference>
<dbReference type="PANTHER" id="PTHR45013:SF1">
    <property type="entry name" value="NACHT DOMAIN- AND WD REPEAT-CONTAINING PROTEIN 1"/>
    <property type="match status" value="1"/>
</dbReference>
<evidence type="ECO:0000259" key="6">
    <source>
        <dbReference type="Pfam" id="PF25469"/>
    </source>
</evidence>
<name>A0AA47MJ28_MERPO</name>
<keyword evidence="2" id="KW-0677">Repeat</keyword>
<sequence>MDGRSLDQEVLEVLRGRATRRKNPSNMVRLFISSAFTDMISERRVLLEKAFPEVRSFCSSLGLVFEAVDLCWGLRDHRRGDHLEVEVSLKEMETCRRISLGPAFIALLGSRYGEQGLPRLIPEGQFEVLKTQLTPDDLQLLGQWFLKDTNAVPPAYVLQPITCQFSFHGDRRVEPDGSSSSWRSTEARLLDALRRAASEARVRGHLTLQHTHHFYQSGLECEVTAGLQDGADSTALLFIRDTPRRRTGEGPQHLARFRDVAAVSLLDAEAQRLLSDLKTRLLSTCHPQLHLHTVELSKGAVDPMRKEHAAYLEKLCEQLVSHMKSRISRVLGEEEEGGGGRSRRRRWGQLQEDQGGGFSGLLEEVSGHSAQRGALSQELCGREALLGRLCVALWESSTTPHPPLVLHGDPGMGKTALLCRLAQEMLCVLGPRAIVALRLLSASRGRRPQIHHLLHSLSLQVCMALRLPLPDPPAPHKHVELVRFFHNLLATVSQRAESLVIILDGVDLLSAPDFHWLPATFPPNVHLVLSTTTDSPMLKDLQSRLEAPESFMVVGRLSLEEGEEVMDSLLRSSGRALTEEQRDVVLRSFEKTGSPLHLRLILSEAKRWSSYTARASLRLGNDLQDMMSLTFLSLEERHGKQLVSASLGYIALSRCGMLESELCDILSLDDDVISEVYRYSLPANPALVRLPPLLWSCLRLDLDHLLVENWTSGVMLLGFRYPQVCEAVHGRYLGDQRRNRILSEYFLGLWSRKLKPLSLPTLSLLLADRKVPPQPLWFAPGFANMRKLQELPYQLLQAGLWEELRQEVIGNADWLYCKSRLCGLDSVIDDLRLCGEQMNCTESALLHDTLLLIKPTVDLLGGHMDTSLFYTELLARLFSLATVFPSLIGRLVRQCEEWLLTCPEPVLVPKCTFLTAPGGALKHTFTGVQTGSVLCVDVCEDIMVTGSEDGSILAWSLSPCRLLHIMLIHTGAVLSIKLIDSGTHCVSLAVDGSLRRWSLLSGKQVYCVQSVLDANSASLHLSQQTNRVFVSTKTQVRSWVLGTAEPLLDMSTRGSMVLGVLGDAVVTLTVAGGVQISPQDHQTLETGLEGSPGGQGSPWGQGSPDVLRSLMLPRQGCVLLLTQDGLLHQVSRSGRRTVTPFPMMPSSLFMATEDERMLLAGCEKSLLVFSMQTDWTVQKVLELHHEAQVLSACVSTHTTLLASGSEDQLIRIWCVTSGALQQRLCGMEAPVSWLSFALSDRCLVSSSRATERVVLWSLEADPRTRPRERPPAGCTLLGLSKDCNHLYYVHKDLKKQLVCWDNLTGSVSDTLAVSAEVCCLELAHSKRLLFCGLKTGTILIYPLDLPQETLCIPPPENLPQVHKMALDPQERRMAVAYKGSVSLFEVTARDGFPSVEGPVQSFSLSLLHSTVSSMALLADRRLLYGTCCGELTVYNFNTSSLTPLESQAGRVTCVLAGNWGGHALVASGDSLLRLWSLNPLLLDHTVDKTQAEGSVLCAAFSENDQFVFTGTLDRTVKVWDVATGRLLYVQFVYSPIVTMVTYRNGFVALCHQGGVIREMFRCPEQVGPEHNPLRKIQAQCHLTSRERTHTPIRPPYNPTTSTPLS</sequence>
<dbReference type="EMBL" id="JAOPHQ010003989">
    <property type="protein sequence ID" value="KAK0141011.1"/>
    <property type="molecule type" value="Genomic_DNA"/>
</dbReference>
<proteinExistence type="predicted"/>
<dbReference type="InterPro" id="IPR036322">
    <property type="entry name" value="WD40_repeat_dom_sf"/>
</dbReference>
<dbReference type="Gene3D" id="3.40.50.300">
    <property type="entry name" value="P-loop containing nucleotide triphosphate hydrolases"/>
    <property type="match status" value="1"/>
</dbReference>
<dbReference type="PROSITE" id="PS50294">
    <property type="entry name" value="WD_REPEATS_REGION"/>
    <property type="match status" value="1"/>
</dbReference>
<dbReference type="InterPro" id="IPR019775">
    <property type="entry name" value="WD40_repeat_CS"/>
</dbReference>
<evidence type="ECO:0000259" key="5">
    <source>
        <dbReference type="Pfam" id="PF05729"/>
    </source>
</evidence>
<protein>
    <submittedName>
        <fullName evidence="7">NACHT domain- and WD repeat-containing protein 1</fullName>
    </submittedName>
</protein>
<dbReference type="InterPro" id="IPR027417">
    <property type="entry name" value="P-loop_NTPase"/>
</dbReference>
<feature type="repeat" description="WD" evidence="3">
    <location>
        <begin position="1182"/>
        <end position="1223"/>
    </location>
</feature>
<feature type="region of interest" description="Disordered" evidence="4">
    <location>
        <begin position="1083"/>
        <end position="1104"/>
    </location>
</feature>
<dbReference type="Pfam" id="PF05729">
    <property type="entry name" value="NACHT"/>
    <property type="match status" value="1"/>
</dbReference>
<dbReference type="InterPro" id="IPR043365">
    <property type="entry name" value="NWD1"/>
</dbReference>
<organism evidence="7 8">
    <name type="scientific">Merluccius polli</name>
    <name type="common">Benguela hake</name>
    <name type="synonym">Merluccius cadenati</name>
    <dbReference type="NCBI Taxonomy" id="89951"/>
    <lineage>
        <taxon>Eukaryota</taxon>
        <taxon>Metazoa</taxon>
        <taxon>Chordata</taxon>
        <taxon>Craniata</taxon>
        <taxon>Vertebrata</taxon>
        <taxon>Euteleostomi</taxon>
        <taxon>Actinopterygii</taxon>
        <taxon>Neopterygii</taxon>
        <taxon>Teleostei</taxon>
        <taxon>Neoteleostei</taxon>
        <taxon>Acanthomorphata</taxon>
        <taxon>Zeiogadaria</taxon>
        <taxon>Gadariae</taxon>
        <taxon>Gadiformes</taxon>
        <taxon>Gadoidei</taxon>
        <taxon>Merlucciidae</taxon>
        <taxon>Merluccius</taxon>
    </lineage>
</organism>
<evidence type="ECO:0000256" key="4">
    <source>
        <dbReference type="SAM" id="MobiDB-lite"/>
    </source>
</evidence>
<dbReference type="SUPFAM" id="SSF50978">
    <property type="entry name" value="WD40 repeat-like"/>
    <property type="match status" value="2"/>
</dbReference>
<dbReference type="PROSITE" id="PS00678">
    <property type="entry name" value="WD_REPEATS_1"/>
    <property type="match status" value="1"/>
</dbReference>
<dbReference type="PROSITE" id="PS50082">
    <property type="entry name" value="WD_REPEATS_2"/>
    <property type="match status" value="2"/>
</dbReference>
<gene>
    <name evidence="7" type="primary">Nwd1</name>
    <name evidence="7" type="ORF">N1851_021999</name>
</gene>
<feature type="domain" description="NWD1/2-like winged helix-turn-helix" evidence="6">
    <location>
        <begin position="621"/>
        <end position="737"/>
    </location>
</feature>
<evidence type="ECO:0000256" key="2">
    <source>
        <dbReference type="ARBA" id="ARBA00022737"/>
    </source>
</evidence>
<dbReference type="Pfam" id="PF25469">
    <property type="entry name" value="WHD_NWD1"/>
    <property type="match status" value="1"/>
</dbReference>
<evidence type="ECO:0000313" key="7">
    <source>
        <dbReference type="EMBL" id="KAK0141011.1"/>
    </source>
</evidence>
<dbReference type="InterPro" id="IPR001680">
    <property type="entry name" value="WD40_rpt"/>
</dbReference>
<accession>A0AA47MJ28</accession>
<evidence type="ECO:0000256" key="3">
    <source>
        <dbReference type="PROSITE-ProRule" id="PRU00221"/>
    </source>
</evidence>
<evidence type="ECO:0000313" key="8">
    <source>
        <dbReference type="Proteomes" id="UP001174136"/>
    </source>
</evidence>
<dbReference type="InterPro" id="IPR007111">
    <property type="entry name" value="NACHT_NTPase"/>
</dbReference>
<comment type="caution">
    <text evidence="7">The sequence shown here is derived from an EMBL/GenBank/DDBJ whole genome shotgun (WGS) entry which is preliminary data.</text>
</comment>
<feature type="compositionally biased region" description="Gly residues" evidence="4">
    <location>
        <begin position="1090"/>
        <end position="1099"/>
    </location>
</feature>
<dbReference type="SUPFAM" id="SSF52540">
    <property type="entry name" value="P-loop containing nucleoside triphosphate hydrolases"/>
    <property type="match status" value="1"/>
</dbReference>
<dbReference type="InterPro" id="IPR057588">
    <property type="entry name" value="NWD1/2-like_WH"/>
</dbReference>
<dbReference type="Gene3D" id="1.25.40.370">
    <property type="match status" value="1"/>
</dbReference>
<feature type="region of interest" description="Disordered" evidence="4">
    <location>
        <begin position="330"/>
        <end position="351"/>
    </location>
</feature>
<keyword evidence="8" id="KW-1185">Reference proteome</keyword>
<dbReference type="Gene3D" id="2.130.10.10">
    <property type="entry name" value="YVTN repeat-like/Quinoprotein amine dehydrogenase"/>
    <property type="match status" value="3"/>
</dbReference>
<dbReference type="InterPro" id="IPR015943">
    <property type="entry name" value="WD40/YVTN_repeat-like_dom_sf"/>
</dbReference>
<keyword evidence="1 3" id="KW-0853">WD repeat</keyword>
<dbReference type="Proteomes" id="UP001174136">
    <property type="component" value="Unassembled WGS sequence"/>
</dbReference>
<evidence type="ECO:0000256" key="1">
    <source>
        <dbReference type="ARBA" id="ARBA00022574"/>
    </source>
</evidence>
<dbReference type="Pfam" id="PF00400">
    <property type="entry name" value="WD40"/>
    <property type="match status" value="3"/>
</dbReference>
<reference evidence="7" key="1">
    <citation type="journal article" date="2023" name="Front. Mar. Sci.">
        <title>A new Merluccius polli reference genome to investigate the effects of global change in West African waters.</title>
        <authorList>
            <person name="Mateo J.L."/>
            <person name="Blanco-Fernandez C."/>
            <person name="Garcia-Vazquez E."/>
            <person name="Machado-Schiaffino G."/>
        </authorList>
    </citation>
    <scope>NUCLEOTIDE SEQUENCE</scope>
    <source>
        <strain evidence="7">C29</strain>
        <tissue evidence="7">Fin</tissue>
    </source>
</reference>